<sequence>MVLTMHGFSNGGYLFLLGLLSLVASMAFWFRDVAAEGIIFLTGIMLRIYNIYIAKIIPSEDVEQALIKYKENINSFRLYTNNNNDFGYYLAGLFTLNPQSIKLFYPIKLKNSFITIFARKKSSIQISESKDLVVWGEVLYSGFTTQKLSFTELYMIKLPIKQRGIIVGLLLSDGWLSGKLTNSYLIPNLMVGKRKTNLFKPLIQSRSISQYIGLHPKYVTGFSDGESTFSVSVLQNPKLKIGLRVRPVFQIKLHDKDRVLLKQIKSYFSEIGAISINKQSVIYTVSSIEDFNKIIIPRFEKYPLLTQKRSDFELLKKFVDLMIDKEHLTIEGLKKRLSLKYSMNLGLNEDLKQKFSDIVPVERPKFMLTSTLDLFLLSGLIEAEGCFYVKITQASRKIGFGVQLDFNLTQHIRDKLLFKFIQEGLGCGHIVERPENARVNFVITKLSDIQNILIPFLNKHPLHGSKRLDLQDFIEITKLMQNKEHLTEEGLAKIRAIKSNMNTGRTYTTLDNTYGIINPKGINSSIIPQNKRSFHTYVKISKTKKEASIGEVFLRGVSDANNNRNYVSVNNKYPRLGFEQTSSQSSYVWSVYWDLSHYCYSLPKYKHKTRKNTAVNSVSFATRSLPCLVEIYDLFYLNKKKIILANIYYLLTPVALAHMIMGDGSARTSGLRISTDSFSVKEVVLLINVLIIKYGLKCSLNIVGGKPRIYISSSSLELLKSINPFIVPSMQYKLIKKHKSISLSSSLLTNKRPYSTFHFPSNEQKTLVPLNLFNIKQTCLFSKFARYEGTELILYNIKEKNIAKINNKDIKEINVKSVISPHEYSIFIGLLLSHGWAVIHNKIKSKARIKFRQSYSNKEYIFYVFKEISKYCDKDPYRYINDGKLKGKSKDELLIATKWMHCFVDIYFMFYKEKDQKIVPNNIYNLLTPLVLAHWVKGGSLKLQGRGIILYTDGFNLIGVVKLINVLIIKYRLNCNLLMENNKPKIYIFRSSLNNLITIINQTNISILQFGVN</sequence>
<protein>
    <recommendedName>
        <fullName evidence="2 3">Homing endonuclease LAGLIDADG domain-containing protein</fullName>
    </recommendedName>
</protein>
<keyword evidence="1" id="KW-1133">Transmembrane helix</keyword>
<feature type="domain" description="Homing endonuclease LAGLIDADG" evidence="2">
    <location>
        <begin position="220"/>
        <end position="318"/>
    </location>
</feature>
<evidence type="ECO:0000259" key="3">
    <source>
        <dbReference type="Pfam" id="PF03161"/>
    </source>
</evidence>
<dbReference type="AlphaFoldDB" id="A0A482EAF6"/>
<dbReference type="InterPro" id="IPR027434">
    <property type="entry name" value="Homing_endonucl"/>
</dbReference>
<evidence type="ECO:0000259" key="2">
    <source>
        <dbReference type="Pfam" id="PF00961"/>
    </source>
</evidence>
<keyword evidence="4" id="KW-0496">Mitochondrion</keyword>
<evidence type="ECO:0000256" key="1">
    <source>
        <dbReference type="SAM" id="Phobius"/>
    </source>
</evidence>
<organism evidence="4">
    <name type="scientific">Arthrobotrys musiformis</name>
    <dbReference type="NCBI Taxonomy" id="47236"/>
    <lineage>
        <taxon>Eukaryota</taxon>
        <taxon>Fungi</taxon>
        <taxon>Dikarya</taxon>
        <taxon>Ascomycota</taxon>
        <taxon>Pezizomycotina</taxon>
        <taxon>Orbiliomycetes</taxon>
        <taxon>Orbiliales</taxon>
        <taxon>Orbiliaceae</taxon>
        <taxon>Arthrobotrys</taxon>
    </lineage>
</organism>
<keyword evidence="1" id="KW-0812">Transmembrane</keyword>
<geneLocation type="mitochondrion" evidence="4"/>
<keyword evidence="1" id="KW-0472">Membrane</keyword>
<dbReference type="FunFam" id="3.10.28.10:FF:000010">
    <property type="entry name" value="LAGLIDADG homing endonuclease I-LtrII"/>
    <property type="match status" value="1"/>
</dbReference>
<reference evidence="4" key="1">
    <citation type="submission" date="2019-03" db="EMBL/GenBank/DDBJ databases">
        <authorList>
            <person name="Zhang Y.Q."/>
        </authorList>
    </citation>
    <scope>NUCLEOTIDE SEQUENCE</scope>
    <source>
        <strain evidence="4">YMF1.01900</strain>
    </source>
</reference>
<accession>A0A482EAF6</accession>
<dbReference type="EMBL" id="MK633966">
    <property type="protein sequence ID" value="QBM31493.1"/>
    <property type="molecule type" value="Genomic_DNA"/>
</dbReference>
<gene>
    <name evidence="4" type="primary">orf1013</name>
</gene>
<dbReference type="Pfam" id="PF00961">
    <property type="entry name" value="LAGLIDADG_1"/>
    <property type="match status" value="2"/>
</dbReference>
<dbReference type="Pfam" id="PF03161">
    <property type="entry name" value="LAGLIDADG_2"/>
    <property type="match status" value="2"/>
</dbReference>
<dbReference type="SUPFAM" id="SSF55608">
    <property type="entry name" value="Homing endonucleases"/>
    <property type="match status" value="4"/>
</dbReference>
<feature type="domain" description="Homing endonuclease LAGLIDADG" evidence="3">
    <location>
        <begin position="570"/>
        <end position="717"/>
    </location>
</feature>
<feature type="transmembrane region" description="Helical" evidence="1">
    <location>
        <begin position="948"/>
        <end position="969"/>
    </location>
</feature>
<dbReference type="Gene3D" id="3.10.28.10">
    <property type="entry name" value="Homing endonucleases"/>
    <property type="match status" value="6"/>
</dbReference>
<evidence type="ECO:0000313" key="4">
    <source>
        <dbReference type="EMBL" id="QBM31493.1"/>
    </source>
</evidence>
<feature type="domain" description="Homing endonuclease LAGLIDADG" evidence="3">
    <location>
        <begin position="825"/>
        <end position="995"/>
    </location>
</feature>
<feature type="domain" description="Homing endonuclease LAGLIDADG" evidence="2">
    <location>
        <begin position="377"/>
        <end position="476"/>
    </location>
</feature>
<dbReference type="GO" id="GO:0004519">
    <property type="term" value="F:endonuclease activity"/>
    <property type="evidence" value="ECO:0007669"/>
    <property type="project" value="InterPro"/>
</dbReference>
<dbReference type="Gene3D" id="1.10.287.70">
    <property type="match status" value="1"/>
</dbReference>
<dbReference type="PANTHER" id="PTHR36181:SF4">
    <property type="entry name" value="LAGLIDADG ENDONUCLEASE"/>
    <property type="match status" value="1"/>
</dbReference>
<feature type="transmembrane region" description="Helical" evidence="1">
    <location>
        <begin position="12"/>
        <end position="30"/>
    </location>
</feature>
<dbReference type="InterPro" id="IPR051289">
    <property type="entry name" value="LAGLIDADG_Endonuclease"/>
</dbReference>
<dbReference type="PANTHER" id="PTHR36181">
    <property type="entry name" value="INTRON-ENCODED ENDONUCLEASE AI3-RELATED"/>
    <property type="match status" value="1"/>
</dbReference>
<name>A0A482EAF6_9PEZI</name>
<proteinExistence type="predicted"/>
<dbReference type="GO" id="GO:0005739">
    <property type="term" value="C:mitochondrion"/>
    <property type="evidence" value="ECO:0007669"/>
    <property type="project" value="UniProtKB-ARBA"/>
</dbReference>
<dbReference type="InterPro" id="IPR004860">
    <property type="entry name" value="LAGLIDADG_dom"/>
</dbReference>